<dbReference type="EMBL" id="SMUV01000072">
    <property type="protein sequence ID" value="TDK42993.1"/>
    <property type="molecule type" value="Genomic_DNA"/>
</dbReference>
<sequence length="418" mass="47079">MPEYPALDIPEDGKLIHNIAWFARALRKAGLPIGTGRVIDAIRAVEAAGFTSKSDFFYTLRACFVSRPEQAQVFAQVFRLYWRDPRYMEHMMAMMLPAVRGVQEERAAQAAEKRAAEALLDGAEGDLPGIENPAREDEVQIEIDASRTMSGEERLRSLDFEQMSTEEIARAKRMLARLTLPVKPIASRRAQTSHSGRRYDLRRSLREAMRRGGEMGRLHRVEPRPRWPNLVVLCDISGSMSQYSRMVLHFLHAVSNAKGQGWAKVHAFTFGTRLTNITRHLRQRDVDAALAAAGAEAQDWEGGTRIGQCLHQFNRDWSRRVMGQGAVVLLITDGLDRDDPGQLGREMERLQLSSRQLIWLNPLLRWEGFAPKARGIAAMLPHVDSFRAGHNIAALEDLAEALSRRDDPGDKARLMGLL</sequence>
<dbReference type="Pfam" id="PF05762">
    <property type="entry name" value="VWA_CoxE"/>
    <property type="match status" value="1"/>
</dbReference>
<dbReference type="SUPFAM" id="SSF53300">
    <property type="entry name" value="vWA-like"/>
    <property type="match status" value="1"/>
</dbReference>
<evidence type="ECO:0000259" key="1">
    <source>
        <dbReference type="SMART" id="SM00327"/>
    </source>
</evidence>
<comment type="caution">
    <text evidence="2">The sequence shown here is derived from an EMBL/GenBank/DDBJ whole genome shotgun (WGS) entry which is preliminary data.</text>
</comment>
<dbReference type="InterPro" id="IPR002035">
    <property type="entry name" value="VWF_A"/>
</dbReference>
<dbReference type="Gene3D" id="3.40.50.410">
    <property type="entry name" value="von Willebrand factor, type A domain"/>
    <property type="match status" value="1"/>
</dbReference>
<dbReference type="InterPro" id="IPR011195">
    <property type="entry name" value="UCP010256"/>
</dbReference>
<proteinExistence type="predicted"/>
<protein>
    <submittedName>
        <fullName evidence="2">VWA domain-containing protein</fullName>
    </submittedName>
</protein>
<dbReference type="PANTHER" id="PTHR39338">
    <property type="entry name" value="BLL5662 PROTEIN-RELATED"/>
    <property type="match status" value="1"/>
</dbReference>
<evidence type="ECO:0000313" key="2">
    <source>
        <dbReference type="EMBL" id="TDK42993.1"/>
    </source>
</evidence>
<dbReference type="AlphaFoldDB" id="A0A4R5UUW1"/>
<keyword evidence="3" id="KW-1185">Reference proteome</keyword>
<dbReference type="Proteomes" id="UP000295301">
    <property type="component" value="Unassembled WGS sequence"/>
</dbReference>
<dbReference type="CDD" id="cd00198">
    <property type="entry name" value="vWFA"/>
    <property type="match status" value="1"/>
</dbReference>
<evidence type="ECO:0000313" key="3">
    <source>
        <dbReference type="Proteomes" id="UP000295301"/>
    </source>
</evidence>
<dbReference type="SMART" id="SM00327">
    <property type="entry name" value="VWA"/>
    <property type="match status" value="1"/>
</dbReference>
<organism evidence="2 3">
    <name type="scientific">Antarcticimicrobium luteum</name>
    <dbReference type="NCBI Taxonomy" id="2547397"/>
    <lineage>
        <taxon>Bacteria</taxon>
        <taxon>Pseudomonadati</taxon>
        <taxon>Pseudomonadota</taxon>
        <taxon>Alphaproteobacteria</taxon>
        <taxon>Rhodobacterales</taxon>
        <taxon>Paracoccaceae</taxon>
        <taxon>Antarcticimicrobium</taxon>
    </lineage>
</organism>
<dbReference type="PIRSF" id="PIRSF010256">
    <property type="entry name" value="CoxE_vWa"/>
    <property type="match status" value="1"/>
</dbReference>
<dbReference type="OrthoDB" id="9790469at2"/>
<feature type="domain" description="VWFA" evidence="1">
    <location>
        <begin position="227"/>
        <end position="396"/>
    </location>
</feature>
<accession>A0A4R5UUW1</accession>
<dbReference type="PANTHER" id="PTHR39338:SF6">
    <property type="entry name" value="BLL5662 PROTEIN"/>
    <property type="match status" value="1"/>
</dbReference>
<gene>
    <name evidence="2" type="ORF">E1832_17150</name>
</gene>
<name>A0A4R5UUW1_9RHOB</name>
<dbReference type="InterPro" id="IPR008912">
    <property type="entry name" value="Uncharacterised_CoxE"/>
</dbReference>
<dbReference type="RefSeq" id="WP_133360999.1">
    <property type="nucleotide sequence ID" value="NZ_SMUV01000072.1"/>
</dbReference>
<reference evidence="2 3" key="1">
    <citation type="submission" date="2019-03" db="EMBL/GenBank/DDBJ databases">
        <title>Ruegeria lutea sp. nov., a novel strain, isolated from marine sediment, the Masan Bay, South Korea.</title>
        <authorList>
            <person name="Kim J."/>
            <person name="Kim D.-Y."/>
            <person name="Lee S.-S."/>
        </authorList>
    </citation>
    <scope>NUCLEOTIDE SEQUENCE [LARGE SCALE GENOMIC DNA]</scope>
    <source>
        <strain evidence="2 3">318-1</strain>
    </source>
</reference>
<dbReference type="InterPro" id="IPR036465">
    <property type="entry name" value="vWFA_dom_sf"/>
</dbReference>